<organism evidence="3 4">
    <name type="scientific">Thioalbus denitrificans</name>
    <dbReference type="NCBI Taxonomy" id="547122"/>
    <lineage>
        <taxon>Bacteria</taxon>
        <taxon>Pseudomonadati</taxon>
        <taxon>Pseudomonadota</taxon>
        <taxon>Gammaproteobacteria</taxon>
        <taxon>Chromatiales</taxon>
        <taxon>Ectothiorhodospiraceae</taxon>
        <taxon>Thioalbus</taxon>
    </lineage>
</organism>
<proteinExistence type="predicted"/>
<dbReference type="AlphaFoldDB" id="A0A369CB00"/>
<feature type="domain" description="NolW-like" evidence="2">
    <location>
        <begin position="30"/>
        <end position="85"/>
    </location>
</feature>
<dbReference type="InterPro" id="IPR005644">
    <property type="entry name" value="NolW-like"/>
</dbReference>
<dbReference type="Pfam" id="PF03958">
    <property type="entry name" value="Secretin_N"/>
    <property type="match status" value="1"/>
</dbReference>
<dbReference type="EMBL" id="QPJY01000004">
    <property type="protein sequence ID" value="RCX30711.1"/>
    <property type="molecule type" value="Genomic_DNA"/>
</dbReference>
<feature type="region of interest" description="Disordered" evidence="1">
    <location>
        <begin position="103"/>
        <end position="132"/>
    </location>
</feature>
<dbReference type="Proteomes" id="UP000252707">
    <property type="component" value="Unassembled WGS sequence"/>
</dbReference>
<reference evidence="3 4" key="1">
    <citation type="submission" date="2018-07" db="EMBL/GenBank/DDBJ databases">
        <title>Genomic Encyclopedia of Type Strains, Phase IV (KMG-IV): sequencing the most valuable type-strain genomes for metagenomic binning, comparative biology and taxonomic classification.</title>
        <authorList>
            <person name="Goeker M."/>
        </authorList>
    </citation>
    <scope>NUCLEOTIDE SEQUENCE [LARGE SCALE GENOMIC DNA]</scope>
    <source>
        <strain evidence="3 4">DSM 26407</strain>
    </source>
</reference>
<evidence type="ECO:0000313" key="4">
    <source>
        <dbReference type="Proteomes" id="UP000252707"/>
    </source>
</evidence>
<keyword evidence="4" id="KW-1185">Reference proteome</keyword>
<comment type="caution">
    <text evidence="3">The sequence shown here is derived from an EMBL/GenBank/DDBJ whole genome shotgun (WGS) entry which is preliminary data.</text>
</comment>
<accession>A0A369CB00</accession>
<protein>
    <recommendedName>
        <fullName evidence="2">NolW-like domain-containing protein</fullName>
    </recommendedName>
</protein>
<sequence>MPARRSLSPVLLWLLLWLAWSGAMAESRLEVIELSHLTGAQAEALLRPLAGPGVGLSHYNNQLIVRAEPAEIARLRGVLAEVDRPLRTLLVSVRQTTDQGYGMDRGDIAGGLGEGEPSLRGRLSGRSGERHDEAGQKVRVLEGGWAFIRTGTAVPVREHSYDPRSGTIRESSRYLSADSGFYARARVTGDGVIIDISPRQARLSGGALEARTIATTISAPLGEWVEVGGSAEYASGGAGSGGIAAGTPGVAGGGGYGRMAGSRGGSVWLRVEVIGE</sequence>
<gene>
    <name evidence="3" type="ORF">DFQ59_104147</name>
</gene>
<evidence type="ECO:0000256" key="1">
    <source>
        <dbReference type="SAM" id="MobiDB-lite"/>
    </source>
</evidence>
<evidence type="ECO:0000313" key="3">
    <source>
        <dbReference type="EMBL" id="RCX30711.1"/>
    </source>
</evidence>
<name>A0A369CB00_9GAMM</name>
<evidence type="ECO:0000259" key="2">
    <source>
        <dbReference type="Pfam" id="PF03958"/>
    </source>
</evidence>